<evidence type="ECO:0000313" key="6">
    <source>
        <dbReference type="EMBL" id="RCV87241.1"/>
    </source>
</evidence>
<feature type="domain" description="Quinohemoprotein amine dehydrogenase alpha subunit" evidence="5">
    <location>
        <begin position="210"/>
        <end position="313"/>
    </location>
</feature>
<protein>
    <submittedName>
        <fullName evidence="6">Quinohemoprotein amine dehydrogenase subunit alpha</fullName>
    </submittedName>
</protein>
<dbReference type="AlphaFoldDB" id="A0A368TRK2"/>
<dbReference type="InterPro" id="IPR036909">
    <property type="entry name" value="Cyt_c-like_dom_sf"/>
</dbReference>
<proteinExistence type="predicted"/>
<sequence>MALNNNRLKRVLMGTGALALAGLLSPAALATDAQEIIRDRCLACHTESSDAANSTFSRISDQRKTPEGWHMTLNRMEHLRDAKISAQEKRELIKYLSDTQGLAPEEAAPFRYLLEQDTNLVESGVDENLMQMCARCHSAARFGLQRRTLDEWQMLVDFHMAQFPGIELHAGSRDRPWYQLAHNETSAQLSEQYPLDTPEWNNWSKAKKVDLKGRWRVTGYVPGKGEFSAWMTAATDDDGRYNLKLEGNYADGAVIEGSGKATVYTGYEWRGTLTIDSVKMRQVMAADKDGQVMAGRMFLAMEDEIGGELRAVKDTGKAQVVAVMPSYLKAGESAELVIVGQNLDGDIDLGDGVRIDEVIARSKDRIVVTATATGTPAVNDVQVGSADSTVALAVFDQVARVDVTPTNAVTRIGGNGGEMEKVRATYRAIGYSAGADGEAGTDDDVRLGYMPASWSIEPVDEVAEHDKDHLYAGEITPAGMFIPGDAGPNPERKMSANNVGRLNVVATVDDGDSKVEGRGSMLVSVPDFVERVLD</sequence>
<dbReference type="OrthoDB" id="5345472at2"/>
<dbReference type="GO" id="GO:0020037">
    <property type="term" value="F:heme binding"/>
    <property type="evidence" value="ECO:0007669"/>
    <property type="project" value="InterPro"/>
</dbReference>
<dbReference type="InterPro" id="IPR013783">
    <property type="entry name" value="Ig-like_fold"/>
</dbReference>
<gene>
    <name evidence="6" type="primary">peaA</name>
    <name evidence="6" type="ORF">DU506_17010</name>
</gene>
<dbReference type="InterPro" id="IPR015184">
    <property type="entry name" value="QH-AmDH_asu_dom_IV"/>
</dbReference>
<dbReference type="InterPro" id="IPR015183">
    <property type="entry name" value="QH-AmDH_asu_dom_III"/>
</dbReference>
<evidence type="ECO:0000259" key="5">
    <source>
        <dbReference type="Pfam" id="PF14930"/>
    </source>
</evidence>
<dbReference type="RefSeq" id="WP_114488082.1">
    <property type="nucleotide sequence ID" value="NZ_CBCSHM010000054.1"/>
</dbReference>
<keyword evidence="7" id="KW-1185">Reference proteome</keyword>
<dbReference type="InterPro" id="IPR014756">
    <property type="entry name" value="Ig_E-set"/>
</dbReference>
<dbReference type="Gene3D" id="1.10.760.10">
    <property type="entry name" value="Cytochrome c-like domain"/>
    <property type="match status" value="1"/>
</dbReference>
<evidence type="ECO:0000259" key="3">
    <source>
        <dbReference type="Pfam" id="PF09099"/>
    </source>
</evidence>
<feature type="domain" description="Quinohemoprotein amine dehydrogenase alpha subunit" evidence="4">
    <location>
        <begin position="401"/>
        <end position="531"/>
    </location>
</feature>
<dbReference type="EMBL" id="QPIJ01000053">
    <property type="protein sequence ID" value="RCV87241.1"/>
    <property type="molecule type" value="Genomic_DNA"/>
</dbReference>
<dbReference type="Gene3D" id="2.40.128.120">
    <property type="entry name" value="Quinohemoprotein amine dehydrogenase alpha subunit, domain 2"/>
    <property type="match status" value="1"/>
</dbReference>
<evidence type="ECO:0000259" key="4">
    <source>
        <dbReference type="Pfam" id="PF09100"/>
    </source>
</evidence>
<dbReference type="InterPro" id="IPR036718">
    <property type="entry name" value="H-AmDH_asu_dom2_sf"/>
</dbReference>
<dbReference type="InterPro" id="IPR023887">
    <property type="entry name" value="QH-AmDH_asu"/>
</dbReference>
<keyword evidence="1" id="KW-0732">Signal</keyword>
<dbReference type="InterPro" id="IPR009111">
    <property type="entry name" value="QH-AmDH_asu_dom2"/>
</dbReference>
<dbReference type="SUPFAM" id="SSF81296">
    <property type="entry name" value="E set domains"/>
    <property type="match status" value="2"/>
</dbReference>
<comment type="caution">
    <text evidence="6">The sequence shown here is derived from an EMBL/GenBank/DDBJ whole genome shotgun (WGS) entry which is preliminary data.</text>
</comment>
<dbReference type="Gene3D" id="2.60.40.10">
    <property type="entry name" value="Immunoglobulins"/>
    <property type="match status" value="2"/>
</dbReference>
<evidence type="ECO:0000313" key="7">
    <source>
        <dbReference type="Proteomes" id="UP000253204"/>
    </source>
</evidence>
<dbReference type="Pfam" id="PF09099">
    <property type="entry name" value="Qn_am_d_aIII"/>
    <property type="match status" value="1"/>
</dbReference>
<feature type="domain" description="Quinohemoprotein amine dehydrogenase alpha subunit" evidence="3">
    <location>
        <begin position="317"/>
        <end position="396"/>
    </location>
</feature>
<evidence type="ECO:0000259" key="2">
    <source>
        <dbReference type="Pfam" id="PF09098"/>
    </source>
</evidence>
<feature type="chain" id="PRO_5016696841" evidence="1">
    <location>
        <begin position="31"/>
        <end position="534"/>
    </location>
</feature>
<dbReference type="NCBIfam" id="TIGR03908">
    <property type="entry name" value="QH_alpha"/>
    <property type="match status" value="1"/>
</dbReference>
<dbReference type="Pfam" id="PF09100">
    <property type="entry name" value="Qn_am_d_aIV"/>
    <property type="match status" value="1"/>
</dbReference>
<dbReference type="GO" id="GO:0009055">
    <property type="term" value="F:electron transfer activity"/>
    <property type="evidence" value="ECO:0007669"/>
    <property type="project" value="InterPro"/>
</dbReference>
<organism evidence="6 7">
    <name type="scientific">Vreelandella rituensis</name>
    <dbReference type="NCBI Taxonomy" id="2282306"/>
    <lineage>
        <taxon>Bacteria</taxon>
        <taxon>Pseudomonadati</taxon>
        <taxon>Pseudomonadota</taxon>
        <taxon>Gammaproteobacteria</taxon>
        <taxon>Oceanospirillales</taxon>
        <taxon>Halomonadaceae</taxon>
        <taxon>Vreelandella</taxon>
    </lineage>
</organism>
<dbReference type="SUPFAM" id="SSF46626">
    <property type="entry name" value="Cytochrome c"/>
    <property type="match status" value="2"/>
</dbReference>
<dbReference type="InterPro" id="IPR015182">
    <property type="entry name" value="QH-AmDH_asu_heme-bd_dom"/>
</dbReference>
<dbReference type="Pfam" id="PF09098">
    <property type="entry name" value="Dehyd-heme_bind"/>
    <property type="match status" value="1"/>
</dbReference>
<dbReference type="Pfam" id="PF14930">
    <property type="entry name" value="Qn_am_d_aII"/>
    <property type="match status" value="1"/>
</dbReference>
<dbReference type="Proteomes" id="UP000253204">
    <property type="component" value="Unassembled WGS sequence"/>
</dbReference>
<name>A0A368TRK2_9GAMM</name>
<accession>A0A368TRK2</accession>
<dbReference type="SUPFAM" id="SSF69298">
    <property type="entry name" value="Quinohemoprotein amine dehydrogenase A chain, domain 3"/>
    <property type="match status" value="1"/>
</dbReference>
<reference evidence="6 7" key="1">
    <citation type="submission" date="2018-07" db="EMBL/GenBank/DDBJ databases">
        <title>Halomonas rutogse sp. nov., isolated from Lake TangqianCo on Tibetan Plateau.</title>
        <authorList>
            <person name="Lu H."/>
            <person name="Xing P."/>
            <person name="Wu Q."/>
        </authorList>
    </citation>
    <scope>NUCLEOTIDE SEQUENCE [LARGE SCALE GENOMIC DNA]</scope>
    <source>
        <strain evidence="6 7">TQ8S</strain>
    </source>
</reference>
<feature type="domain" description="Quinohemoprotein amine dehydrogenase alpha subunit haem binding" evidence="2">
    <location>
        <begin position="33"/>
        <end position="200"/>
    </location>
</feature>
<evidence type="ECO:0000256" key="1">
    <source>
        <dbReference type="SAM" id="SignalP"/>
    </source>
</evidence>
<feature type="signal peptide" evidence="1">
    <location>
        <begin position="1"/>
        <end position="30"/>
    </location>
</feature>